<protein>
    <submittedName>
        <fullName evidence="3">Uncharacterized protein</fullName>
    </submittedName>
</protein>
<proteinExistence type="predicted"/>
<gene>
    <name evidence="3" type="ORF">FOZ62_019952</name>
</gene>
<accession>A0A7J6TDG2</accession>
<sequence length="180" mass="19517">MATLEGSPPPATAATVEASAQRPDLRVLRRELARARRSLAEVREALNNVIEDGTEDNRKTLDELHEREKGQIARISDLEAQIAEAQATIDADLSERARSTGLSRVPQVVQTLPAHDERVAFTPEVGQVGVRPPPPQFVSTTSGSEGTTPHESVSEVRTIPTMSLADLNRLPLPEVQSGPY</sequence>
<dbReference type="Proteomes" id="UP000574390">
    <property type="component" value="Unassembled WGS sequence"/>
</dbReference>
<evidence type="ECO:0000256" key="2">
    <source>
        <dbReference type="SAM" id="MobiDB-lite"/>
    </source>
</evidence>
<feature type="coiled-coil region" evidence="1">
    <location>
        <begin position="25"/>
        <end position="95"/>
    </location>
</feature>
<feature type="region of interest" description="Disordered" evidence="2">
    <location>
        <begin position="126"/>
        <end position="156"/>
    </location>
</feature>
<name>A0A7J6TDG2_PEROL</name>
<evidence type="ECO:0000256" key="1">
    <source>
        <dbReference type="SAM" id="Coils"/>
    </source>
</evidence>
<feature type="region of interest" description="Disordered" evidence="2">
    <location>
        <begin position="1"/>
        <end position="22"/>
    </location>
</feature>
<keyword evidence="1" id="KW-0175">Coiled coil</keyword>
<organism evidence="3 4">
    <name type="scientific">Perkinsus olseni</name>
    <name type="common">Perkinsus atlanticus</name>
    <dbReference type="NCBI Taxonomy" id="32597"/>
    <lineage>
        <taxon>Eukaryota</taxon>
        <taxon>Sar</taxon>
        <taxon>Alveolata</taxon>
        <taxon>Perkinsozoa</taxon>
        <taxon>Perkinsea</taxon>
        <taxon>Perkinsida</taxon>
        <taxon>Perkinsidae</taxon>
        <taxon>Perkinsus</taxon>
    </lineage>
</organism>
<dbReference type="EMBL" id="JABANM010008020">
    <property type="protein sequence ID" value="KAF4743309.1"/>
    <property type="molecule type" value="Genomic_DNA"/>
</dbReference>
<feature type="compositionally biased region" description="Polar residues" evidence="2">
    <location>
        <begin position="139"/>
        <end position="151"/>
    </location>
</feature>
<comment type="caution">
    <text evidence="3">The sequence shown here is derived from an EMBL/GenBank/DDBJ whole genome shotgun (WGS) entry which is preliminary data.</text>
</comment>
<reference evidence="3 4" key="1">
    <citation type="submission" date="2020-04" db="EMBL/GenBank/DDBJ databases">
        <title>Perkinsus olseni comparative genomics.</title>
        <authorList>
            <person name="Bogema D.R."/>
        </authorList>
    </citation>
    <scope>NUCLEOTIDE SEQUENCE [LARGE SCALE GENOMIC DNA]</scope>
    <source>
        <strain evidence="3">ATCC PRA-205</strain>
    </source>
</reference>
<evidence type="ECO:0000313" key="4">
    <source>
        <dbReference type="Proteomes" id="UP000574390"/>
    </source>
</evidence>
<feature type="non-terminal residue" evidence="3">
    <location>
        <position position="180"/>
    </location>
</feature>
<dbReference type="AlphaFoldDB" id="A0A7J6TDG2"/>
<evidence type="ECO:0000313" key="3">
    <source>
        <dbReference type="EMBL" id="KAF4743309.1"/>
    </source>
</evidence>